<dbReference type="GO" id="GO:0006629">
    <property type="term" value="P:lipid metabolic process"/>
    <property type="evidence" value="ECO:0007669"/>
    <property type="project" value="InterPro"/>
</dbReference>
<sequence length="345" mass="39132">MEIVQPPSGSIQNLNRLIPPNHEYNYFEEGDTHHFKYDSNEYQLVNAWRLADSAFLAYIENEPVCEQHFKKIGLNKAKLFSGSSTQCYVASNDKFSIISFRGTEIKRSNFVQDVLIDARLKLVDSSIIGKTHEGFKAALDEIWEKGPNLKGYLQELIDTNQEMYLWFTGHSLGGALAILAASRFGKAQGIYTYGCPKVGNSEFVDSIDKKLEGKIFRFVNNNDAITKFPLSDLIISVELVETPFPNIPFPRFNSPLSSFQLPELYQHVGELKHIDKNTNISTYPSKKVDYNDILINSSQNIFESTASIISKNFNDIKFSLIDHAPEYYSVHLRNNFARDLGSSTN</sequence>
<dbReference type="EMBL" id="CP000839">
    <property type="protein sequence ID" value="ABW32103.1"/>
    <property type="molecule type" value="Genomic_DNA"/>
</dbReference>
<feature type="domain" description="Fungal lipase-type" evidence="1">
    <location>
        <begin position="98"/>
        <end position="230"/>
    </location>
</feature>
<dbReference type="Gene3D" id="3.40.50.1820">
    <property type="entry name" value="alpha/beta hydrolase"/>
    <property type="match status" value="1"/>
</dbReference>
<dbReference type="InterPro" id="IPR002921">
    <property type="entry name" value="Fungal_lipase-type"/>
</dbReference>
<geneLocation type="plasmid" evidence="2 3">
    <name>pREB2</name>
</geneLocation>
<dbReference type="RefSeq" id="WP_012167246.1">
    <property type="nucleotide sequence ID" value="NC_009927.1"/>
</dbReference>
<name>A8ZLS6_ACAM1</name>
<dbReference type="OrthoDB" id="5522031at2"/>
<dbReference type="InterPro" id="IPR051218">
    <property type="entry name" value="Sec_MonoDiacylglyc_Lipase"/>
</dbReference>
<dbReference type="SUPFAM" id="SSF53474">
    <property type="entry name" value="alpha/beta-Hydrolases"/>
    <property type="match status" value="1"/>
</dbReference>
<dbReference type="PANTHER" id="PTHR45856:SF24">
    <property type="entry name" value="FUNGAL LIPASE-LIKE DOMAIN-CONTAINING PROTEIN"/>
    <property type="match status" value="1"/>
</dbReference>
<dbReference type="AlphaFoldDB" id="A8ZLS6"/>
<proteinExistence type="predicted"/>
<evidence type="ECO:0000313" key="2">
    <source>
        <dbReference type="EMBL" id="ABW32103.1"/>
    </source>
</evidence>
<accession>A8ZLS6</accession>
<dbReference type="PANTHER" id="PTHR45856">
    <property type="entry name" value="ALPHA/BETA-HYDROLASES SUPERFAMILY PROTEIN"/>
    <property type="match status" value="1"/>
</dbReference>
<dbReference type="HOGENOM" id="CLU_032957_4_0_3"/>
<gene>
    <name evidence="2" type="ordered locus">AM1_B0385</name>
</gene>
<reference evidence="2 3" key="1">
    <citation type="journal article" date="2008" name="Proc. Natl. Acad. Sci. U.S.A.">
        <title>Niche adaptation and genome expansion in the chlorophyll d-producing cyanobacterium Acaryochloris marina.</title>
        <authorList>
            <person name="Swingley W.D."/>
            <person name="Chen M."/>
            <person name="Cheung P.C."/>
            <person name="Conrad A.L."/>
            <person name="Dejesa L.C."/>
            <person name="Hao J."/>
            <person name="Honchak B.M."/>
            <person name="Karbach L.E."/>
            <person name="Kurdoglu A."/>
            <person name="Lahiri S."/>
            <person name="Mastrian S.D."/>
            <person name="Miyashita H."/>
            <person name="Page L."/>
            <person name="Ramakrishna P."/>
            <person name="Satoh S."/>
            <person name="Sattley W.M."/>
            <person name="Shimada Y."/>
            <person name="Taylor H.L."/>
            <person name="Tomo T."/>
            <person name="Tsuchiya T."/>
            <person name="Wang Z.T."/>
            <person name="Raymond J."/>
            <person name="Mimuro M."/>
            <person name="Blankenship R.E."/>
            <person name="Touchman J.W."/>
        </authorList>
    </citation>
    <scope>NUCLEOTIDE SEQUENCE [LARGE SCALE GENOMIC DNA]</scope>
    <source>
        <strain evidence="3">MBIC 11017</strain>
        <plasmid evidence="3">Plasmid pREB2</plasmid>
    </source>
</reference>
<keyword evidence="2" id="KW-0614">Plasmid</keyword>
<evidence type="ECO:0000313" key="3">
    <source>
        <dbReference type="Proteomes" id="UP000000268"/>
    </source>
</evidence>
<dbReference type="InterPro" id="IPR029058">
    <property type="entry name" value="AB_hydrolase_fold"/>
</dbReference>
<organism evidence="2 3">
    <name type="scientific">Acaryochloris marina (strain MBIC 11017)</name>
    <dbReference type="NCBI Taxonomy" id="329726"/>
    <lineage>
        <taxon>Bacteria</taxon>
        <taxon>Bacillati</taxon>
        <taxon>Cyanobacteriota</taxon>
        <taxon>Cyanophyceae</taxon>
        <taxon>Acaryochloridales</taxon>
        <taxon>Acaryochloridaceae</taxon>
        <taxon>Acaryochloris</taxon>
    </lineage>
</organism>
<dbReference type="Proteomes" id="UP000000268">
    <property type="component" value="Plasmid pREB2"/>
</dbReference>
<dbReference type="Pfam" id="PF01764">
    <property type="entry name" value="Lipase_3"/>
    <property type="match status" value="1"/>
</dbReference>
<dbReference type="KEGG" id="amr:AM1_B0385"/>
<dbReference type="CDD" id="cd00519">
    <property type="entry name" value="Lipase_3"/>
    <property type="match status" value="1"/>
</dbReference>
<evidence type="ECO:0000259" key="1">
    <source>
        <dbReference type="Pfam" id="PF01764"/>
    </source>
</evidence>
<keyword evidence="3" id="KW-1185">Reference proteome</keyword>
<protein>
    <submittedName>
        <fullName evidence="2">Lipase</fullName>
    </submittedName>
</protein>